<evidence type="ECO:0000256" key="4">
    <source>
        <dbReference type="PIRNR" id="PIRNR004692"/>
    </source>
</evidence>
<dbReference type="PANTHER" id="PTHR42745">
    <property type="match status" value="1"/>
</dbReference>
<keyword evidence="3 7" id="KW-0129">CBS domain</keyword>
<dbReference type="InterPro" id="IPR050986">
    <property type="entry name" value="GutQ/KpsF_isomerases"/>
</dbReference>
<dbReference type="SUPFAM" id="SSF53697">
    <property type="entry name" value="SIS domain"/>
    <property type="match status" value="1"/>
</dbReference>
<dbReference type="Gene3D" id="3.40.50.10490">
    <property type="entry name" value="Glucose-6-phosphate isomerase like protein, domain 1"/>
    <property type="match status" value="1"/>
</dbReference>
<feature type="site" description="Catalytically relevant" evidence="6">
    <location>
        <position position="184"/>
    </location>
</feature>
<dbReference type="EMBL" id="AP019860">
    <property type="protein sequence ID" value="BBM85288.1"/>
    <property type="molecule type" value="Genomic_DNA"/>
</dbReference>
<dbReference type="SMART" id="SM00116">
    <property type="entry name" value="CBS"/>
    <property type="match status" value="2"/>
</dbReference>
<keyword evidence="2" id="KW-0677">Repeat</keyword>
<protein>
    <submittedName>
        <fullName evidence="10">Arabinose-5-phosphate isomerase</fullName>
    </submittedName>
</protein>
<gene>
    <name evidence="10" type="ORF">UABAM_03652</name>
</gene>
<keyword evidence="10" id="KW-0413">Isomerase</keyword>
<dbReference type="Gene3D" id="3.10.580.10">
    <property type="entry name" value="CBS-domain"/>
    <property type="match status" value="1"/>
</dbReference>
<dbReference type="PROSITE" id="PS51464">
    <property type="entry name" value="SIS"/>
    <property type="match status" value="1"/>
</dbReference>
<dbReference type="KEGG" id="uam:UABAM_03652"/>
<evidence type="ECO:0000259" key="8">
    <source>
        <dbReference type="PROSITE" id="PS51371"/>
    </source>
</evidence>
<feature type="binding site" evidence="5">
    <location>
        <position position="73"/>
    </location>
    <ligand>
        <name>Zn(2+)</name>
        <dbReference type="ChEBI" id="CHEBI:29105"/>
    </ligand>
</feature>
<evidence type="ECO:0000256" key="5">
    <source>
        <dbReference type="PIRSR" id="PIRSR004692-2"/>
    </source>
</evidence>
<dbReference type="GO" id="GO:1901135">
    <property type="term" value="P:carbohydrate derivative metabolic process"/>
    <property type="evidence" value="ECO:0007669"/>
    <property type="project" value="InterPro"/>
</dbReference>
<evidence type="ECO:0000313" key="10">
    <source>
        <dbReference type="EMBL" id="BBM85288.1"/>
    </source>
</evidence>
<dbReference type="AlphaFoldDB" id="A0A5S9INR2"/>
<keyword evidence="5" id="KW-0479">Metal-binding</keyword>
<dbReference type="InterPro" id="IPR035474">
    <property type="entry name" value="SIS_Kpsf"/>
</dbReference>
<feature type="site" description="Catalytically relevant" evidence="6">
    <location>
        <position position="50"/>
    </location>
</feature>
<organism evidence="10 11">
    <name type="scientific">Uabimicrobium amorphum</name>
    <dbReference type="NCBI Taxonomy" id="2596890"/>
    <lineage>
        <taxon>Bacteria</taxon>
        <taxon>Pseudomonadati</taxon>
        <taxon>Planctomycetota</taxon>
        <taxon>Candidatus Uabimicrobiia</taxon>
        <taxon>Candidatus Uabimicrobiales</taxon>
        <taxon>Candidatus Uabimicrobiaceae</taxon>
        <taxon>Candidatus Uabimicrobium</taxon>
    </lineage>
</organism>
<dbReference type="PANTHER" id="PTHR42745:SF1">
    <property type="entry name" value="ARABINOSE 5-PHOSPHATE ISOMERASE KDSD"/>
    <property type="match status" value="1"/>
</dbReference>
<dbReference type="InterPro" id="IPR001347">
    <property type="entry name" value="SIS_dom"/>
</dbReference>
<dbReference type="InterPro" id="IPR046348">
    <property type="entry name" value="SIS_dom_sf"/>
</dbReference>
<dbReference type="InterPro" id="IPR000644">
    <property type="entry name" value="CBS_dom"/>
</dbReference>
<feature type="site" description="Catalytically relevant" evidence="6">
    <location>
        <position position="102"/>
    </location>
</feature>
<keyword evidence="5" id="KW-0862">Zinc</keyword>
<reference evidence="10 11" key="1">
    <citation type="submission" date="2019-08" db="EMBL/GenBank/DDBJ databases">
        <title>Complete genome sequence of Candidatus Uab amorphum.</title>
        <authorList>
            <person name="Shiratori T."/>
            <person name="Suzuki S."/>
            <person name="Kakizawa Y."/>
            <person name="Ishida K."/>
        </authorList>
    </citation>
    <scope>NUCLEOTIDE SEQUENCE [LARGE SCALE GENOMIC DNA]</scope>
    <source>
        <strain evidence="10 11">SRT547</strain>
    </source>
</reference>
<feature type="domain" description="CBS" evidence="8">
    <location>
        <begin position="267"/>
        <end position="317"/>
    </location>
</feature>
<evidence type="ECO:0000256" key="6">
    <source>
        <dbReference type="PIRSR" id="PIRSR004692-3"/>
    </source>
</evidence>
<feature type="domain" description="SIS" evidence="9">
    <location>
        <begin position="32"/>
        <end position="175"/>
    </location>
</feature>
<evidence type="ECO:0000256" key="7">
    <source>
        <dbReference type="PROSITE-ProRule" id="PRU00703"/>
    </source>
</evidence>
<dbReference type="InterPro" id="IPR004800">
    <property type="entry name" value="KdsD/KpsF-type"/>
</dbReference>
<comment type="similarity">
    <text evidence="1 4">Belongs to the SIS family. GutQ/KpsF subfamily.</text>
</comment>
<dbReference type="PROSITE" id="PS51371">
    <property type="entry name" value="CBS"/>
    <property type="match status" value="2"/>
</dbReference>
<dbReference type="Pfam" id="PF00571">
    <property type="entry name" value="CBS"/>
    <property type="match status" value="2"/>
</dbReference>
<feature type="domain" description="CBS" evidence="8">
    <location>
        <begin position="200"/>
        <end position="260"/>
    </location>
</feature>
<accession>A0A5S9INR2</accession>
<dbReference type="InterPro" id="IPR046342">
    <property type="entry name" value="CBS_dom_sf"/>
</dbReference>
<dbReference type="NCBIfam" id="TIGR00393">
    <property type="entry name" value="kpsF"/>
    <property type="match status" value="1"/>
</dbReference>
<dbReference type="GO" id="GO:0019146">
    <property type="term" value="F:arabinose-5-phosphate isomerase activity"/>
    <property type="evidence" value="ECO:0007669"/>
    <property type="project" value="UniProtKB-ARBA"/>
</dbReference>
<dbReference type="CDD" id="cd05014">
    <property type="entry name" value="SIS_Kpsf"/>
    <property type="match status" value="1"/>
</dbReference>
<evidence type="ECO:0000259" key="9">
    <source>
        <dbReference type="PROSITE" id="PS51464"/>
    </source>
</evidence>
<dbReference type="GO" id="GO:0005975">
    <property type="term" value="P:carbohydrate metabolic process"/>
    <property type="evidence" value="ECO:0007669"/>
    <property type="project" value="InterPro"/>
</dbReference>
<feature type="site" description="Catalytically relevant" evidence="6">
    <location>
        <position position="143"/>
    </location>
</feature>
<evidence type="ECO:0000256" key="2">
    <source>
        <dbReference type="ARBA" id="ARBA00022737"/>
    </source>
</evidence>
<dbReference type="CDD" id="cd04604">
    <property type="entry name" value="CBS_pair_SIS_assoc"/>
    <property type="match status" value="1"/>
</dbReference>
<dbReference type="Proteomes" id="UP000326354">
    <property type="component" value="Chromosome"/>
</dbReference>
<evidence type="ECO:0000256" key="3">
    <source>
        <dbReference type="ARBA" id="ARBA00023122"/>
    </source>
</evidence>
<evidence type="ECO:0000256" key="1">
    <source>
        <dbReference type="ARBA" id="ARBA00008165"/>
    </source>
</evidence>
<dbReference type="RefSeq" id="WP_151969398.1">
    <property type="nucleotide sequence ID" value="NZ_AP019860.1"/>
</dbReference>
<dbReference type="FunFam" id="3.40.50.10490:FF:000011">
    <property type="entry name" value="Arabinose 5-phosphate isomerase"/>
    <property type="match status" value="1"/>
</dbReference>
<dbReference type="GO" id="GO:0046872">
    <property type="term" value="F:metal ion binding"/>
    <property type="evidence" value="ECO:0007669"/>
    <property type="project" value="UniProtKB-KW"/>
</dbReference>
<sequence length="317" mass="34148">MPAIEYAKKVLRVEADAILGVIPLVDENFVKAVSWILECKGRVIVSGMGKSGLIGEKLSATMASTGTPSLSLHPAEAIHGDLGRVLQEDIVIAISNGGETAEILRLLPLLKKIGAKVIAITGKPHSTLANCSDLTLSIGKISEACPLGLAPTASTTAMLALGDALAMCVSRERKFTREEYALYHPGGSLGRRLMTVAEVMRTGKYNPVIGPKCSVMDAITTITTARAGAVTVVDEEQHVLGFFTDGDLRRHLKENINLEEITMAEVMTKNPFTIKSTLLVEEACHLLKEKKIDEIPVIDDEHRCIGMLDVQDLLEIV</sequence>
<proteinExistence type="inferred from homology"/>
<keyword evidence="11" id="KW-1185">Reference proteome</keyword>
<dbReference type="PIRSF" id="PIRSF004692">
    <property type="entry name" value="KdsD_KpsF"/>
    <property type="match status" value="1"/>
</dbReference>
<dbReference type="Pfam" id="PF01380">
    <property type="entry name" value="SIS"/>
    <property type="match status" value="1"/>
</dbReference>
<evidence type="ECO:0000313" key="11">
    <source>
        <dbReference type="Proteomes" id="UP000326354"/>
    </source>
</evidence>
<name>A0A5S9INR2_UABAM</name>
<dbReference type="GO" id="GO:0097367">
    <property type="term" value="F:carbohydrate derivative binding"/>
    <property type="evidence" value="ECO:0007669"/>
    <property type="project" value="InterPro"/>
</dbReference>
<dbReference type="OrthoDB" id="9762536at2"/>